<dbReference type="InterPro" id="IPR025518">
    <property type="entry name" value="DUF4406"/>
</dbReference>
<dbReference type="AlphaFoldDB" id="A0AA86ISD8"/>
<evidence type="ECO:0000313" key="1">
    <source>
        <dbReference type="EMBL" id="BCU55106.1"/>
    </source>
</evidence>
<gene>
    <name evidence="1" type="ORF">ENKO_17000</name>
</gene>
<name>A0AA86ISD8_9ENTR</name>
<dbReference type="Gene3D" id="3.40.50.10400">
    <property type="entry name" value="Hypothetical protein PA1492"/>
    <property type="match status" value="1"/>
</dbReference>
<sequence length="98" mass="10824">MKIYIAGPMSGLVEFNRPAFMFTAAKLTGRGNTVLNPAILPDGLSQAEYMDICLAMLRCAEVIYLLKGWEASPGARAEKALAEKLDMQIIYQEEERAP</sequence>
<evidence type="ECO:0000313" key="2">
    <source>
        <dbReference type="Proteomes" id="UP000682928"/>
    </source>
</evidence>
<proteinExistence type="predicted"/>
<accession>A0AA86ISD8</accession>
<dbReference type="Proteomes" id="UP000682928">
    <property type="component" value="Chromosome"/>
</dbReference>
<organism evidence="1 2">
    <name type="scientific">Enterobacter kobei</name>
    <dbReference type="NCBI Taxonomy" id="208224"/>
    <lineage>
        <taxon>Bacteria</taxon>
        <taxon>Pseudomonadati</taxon>
        <taxon>Pseudomonadota</taxon>
        <taxon>Gammaproteobacteria</taxon>
        <taxon>Enterobacterales</taxon>
        <taxon>Enterobacteriaceae</taxon>
        <taxon>Enterobacter</taxon>
        <taxon>Enterobacter cloacae complex</taxon>
    </lineage>
</organism>
<dbReference type="RefSeq" id="WP_088218959.1">
    <property type="nucleotide sequence ID" value="NZ_AP024590.1"/>
</dbReference>
<protein>
    <recommendedName>
        <fullName evidence="3">Nucleoside 2-deoxyribosyltransferase</fullName>
    </recommendedName>
</protein>
<dbReference type="SUPFAM" id="SSF52309">
    <property type="entry name" value="N-(deoxy)ribosyltransferase-like"/>
    <property type="match status" value="1"/>
</dbReference>
<dbReference type="EMBL" id="AP024590">
    <property type="protein sequence ID" value="BCU55106.1"/>
    <property type="molecule type" value="Genomic_DNA"/>
</dbReference>
<reference evidence="1" key="1">
    <citation type="submission" date="2021-04" db="EMBL/GenBank/DDBJ databases">
        <title>Difference and commonality of drug resistance evolution in various bacteria. and drug sensitivity profiles.</title>
        <authorList>
            <person name="Maeda T."/>
            <person name="Shibai A."/>
            <person name="Kawada K."/>
            <person name="Kotani H."/>
            <person name="Tarusawa Y."/>
            <person name="Tanabe K."/>
            <person name="Furusawa C."/>
        </authorList>
    </citation>
    <scope>NUCLEOTIDE SEQUENCE</scope>
    <source>
        <strain evidence="1">JCM 8580</strain>
    </source>
</reference>
<evidence type="ECO:0008006" key="3">
    <source>
        <dbReference type="Google" id="ProtNLM"/>
    </source>
</evidence>
<dbReference type="Pfam" id="PF14359">
    <property type="entry name" value="DUF4406"/>
    <property type="match status" value="1"/>
</dbReference>